<dbReference type="EMBL" id="CAJOBB010012103">
    <property type="protein sequence ID" value="CAF4271407.1"/>
    <property type="molecule type" value="Genomic_DNA"/>
</dbReference>
<comment type="caution">
    <text evidence="1">The sequence shown here is derived from an EMBL/GenBank/DDBJ whole genome shotgun (WGS) entry which is preliminary data.</text>
</comment>
<feature type="non-terminal residue" evidence="1">
    <location>
        <position position="1"/>
    </location>
</feature>
<evidence type="ECO:0000313" key="2">
    <source>
        <dbReference type="Proteomes" id="UP000663868"/>
    </source>
</evidence>
<protein>
    <submittedName>
        <fullName evidence="1">Uncharacterized protein</fullName>
    </submittedName>
</protein>
<organism evidence="1 2">
    <name type="scientific">Adineta steineri</name>
    <dbReference type="NCBI Taxonomy" id="433720"/>
    <lineage>
        <taxon>Eukaryota</taxon>
        <taxon>Metazoa</taxon>
        <taxon>Spiralia</taxon>
        <taxon>Gnathifera</taxon>
        <taxon>Rotifera</taxon>
        <taxon>Eurotatoria</taxon>
        <taxon>Bdelloidea</taxon>
        <taxon>Adinetida</taxon>
        <taxon>Adinetidae</taxon>
        <taxon>Adineta</taxon>
    </lineage>
</organism>
<dbReference type="Proteomes" id="UP000663868">
    <property type="component" value="Unassembled WGS sequence"/>
</dbReference>
<accession>A0A820G3I3</accession>
<name>A0A820G3I3_9BILA</name>
<dbReference type="AlphaFoldDB" id="A0A820G3I3"/>
<gene>
    <name evidence="1" type="ORF">KXQ929_LOCUS43910</name>
</gene>
<reference evidence="1" key="1">
    <citation type="submission" date="2021-02" db="EMBL/GenBank/DDBJ databases">
        <authorList>
            <person name="Nowell W R."/>
        </authorList>
    </citation>
    <scope>NUCLEOTIDE SEQUENCE</scope>
</reference>
<proteinExistence type="predicted"/>
<evidence type="ECO:0000313" key="1">
    <source>
        <dbReference type="EMBL" id="CAF4271407.1"/>
    </source>
</evidence>
<sequence length="184" mass="21028">KNFTKGEKVIEDTKQMSTVFLKYLKNHEVKLLMDAVIKYFFKWVTCSLPKKYETSLPRSSPMLHINKNGDMARKLQQKINDYDILKRHIILRATDPSFTNAKTGSDLCDTNGCVLTEHLVIENFDVSLSRIRCEGVTLLIHLGNETSPGRIIQATPCRHGINGDNNGFKNSCRKLKIYIQDVIK</sequence>